<dbReference type="Pfam" id="PF06167">
    <property type="entry name" value="Peptidase_M90"/>
    <property type="match status" value="1"/>
</dbReference>
<dbReference type="GO" id="GO:0004177">
    <property type="term" value="F:aminopeptidase activity"/>
    <property type="evidence" value="ECO:0007669"/>
    <property type="project" value="TreeGrafter"/>
</dbReference>
<dbReference type="InterPro" id="IPR010384">
    <property type="entry name" value="MtfA_fam"/>
</dbReference>
<dbReference type="PANTHER" id="PTHR30164">
    <property type="entry name" value="MTFA PEPTIDASE"/>
    <property type="match status" value="1"/>
</dbReference>
<dbReference type="GO" id="GO:0005829">
    <property type="term" value="C:cytosol"/>
    <property type="evidence" value="ECO:0007669"/>
    <property type="project" value="TreeGrafter"/>
</dbReference>
<organism evidence="1 2">
    <name type="scientific">Parashewanella spongiae</name>
    <dbReference type="NCBI Taxonomy" id="342950"/>
    <lineage>
        <taxon>Bacteria</taxon>
        <taxon>Pseudomonadati</taxon>
        <taxon>Pseudomonadota</taxon>
        <taxon>Gammaproteobacteria</taxon>
        <taxon>Alteromonadales</taxon>
        <taxon>Shewanellaceae</taxon>
        <taxon>Parashewanella</taxon>
    </lineage>
</organism>
<proteinExistence type="predicted"/>
<dbReference type="GO" id="GO:0008237">
    <property type="term" value="F:metallopeptidase activity"/>
    <property type="evidence" value="ECO:0007669"/>
    <property type="project" value="InterPro"/>
</dbReference>
<sequence length="273" mass="31903">MLPIILLLLVGVGVCTWLLSSNWRKQKRRKAVMSQPFPKQWRSYIKQRLPFFLHLPDHLKLQLKRHIQVFIDEKQFIGCDGMQITDEVKVTIAAQACLLLLNKPTDYYPKLRQILVYPAAFYVNSPQNDNGIVSKKRRLLLGESWQQGQVILSWRDTLISAEDPYDGHNLIFHEFAHQLDQESGNANGAPFLPNNDDYEMWSKILNQEFIKLQQCAEQQIPSLFDYYGATNPAEFFAVITEVFFEQPQAMHQDYPQLYQQLIKVYVVNPLTWD</sequence>
<dbReference type="Gene3D" id="1.10.472.150">
    <property type="entry name" value="Glucose-regulated metallo-peptidase M90, N-terminal domain"/>
    <property type="match status" value="1"/>
</dbReference>
<dbReference type="InterPro" id="IPR024079">
    <property type="entry name" value="MetalloPept_cat_dom_sf"/>
</dbReference>
<dbReference type="SUPFAM" id="SSF55486">
    <property type="entry name" value="Metalloproteases ('zincins'), catalytic domain"/>
    <property type="match status" value="1"/>
</dbReference>
<gene>
    <name evidence="1" type="ORF">D5R81_18920</name>
</gene>
<keyword evidence="2" id="KW-1185">Reference proteome</keyword>
<dbReference type="EMBL" id="QYYH01000200">
    <property type="protein sequence ID" value="RJY04936.1"/>
    <property type="molecule type" value="Genomic_DNA"/>
</dbReference>
<protein>
    <submittedName>
        <fullName evidence="1">Zinc-dependent peptidase</fullName>
    </submittedName>
</protein>
<name>A0A3A6T1P4_9GAMM</name>
<dbReference type="InterPro" id="IPR042252">
    <property type="entry name" value="MtfA_N"/>
</dbReference>
<reference evidence="1 2" key="1">
    <citation type="submission" date="2018-09" db="EMBL/GenBank/DDBJ databases">
        <title>Phylogeny of the Shewanellaceae, and recommendation for two new genera, Pseudoshewanella and Parashewanella.</title>
        <authorList>
            <person name="Wang G."/>
        </authorList>
    </citation>
    <scope>NUCLEOTIDE SEQUENCE [LARGE SCALE GENOMIC DNA]</scope>
    <source>
        <strain evidence="1 2">KCTC 22492</strain>
    </source>
</reference>
<accession>A0A3A6T1P4</accession>
<dbReference type="OrthoDB" id="9786424at2"/>
<evidence type="ECO:0000313" key="1">
    <source>
        <dbReference type="EMBL" id="RJY04936.1"/>
    </source>
</evidence>
<dbReference type="Proteomes" id="UP000273022">
    <property type="component" value="Unassembled WGS sequence"/>
</dbReference>
<dbReference type="RefSeq" id="WP_121855141.1">
    <property type="nucleotide sequence ID" value="NZ_CP037952.1"/>
</dbReference>
<evidence type="ECO:0000313" key="2">
    <source>
        <dbReference type="Proteomes" id="UP000273022"/>
    </source>
</evidence>
<comment type="caution">
    <text evidence="1">The sequence shown here is derived from an EMBL/GenBank/DDBJ whole genome shotgun (WGS) entry which is preliminary data.</text>
</comment>
<dbReference type="CDD" id="cd20169">
    <property type="entry name" value="Peptidase_M90_mtfA"/>
    <property type="match status" value="1"/>
</dbReference>
<dbReference type="PANTHER" id="PTHR30164:SF2">
    <property type="entry name" value="PROTEIN MTFA"/>
    <property type="match status" value="1"/>
</dbReference>
<dbReference type="AlphaFoldDB" id="A0A3A6T1P4"/>
<dbReference type="Gene3D" id="3.40.390.10">
    <property type="entry name" value="Collagenase (Catalytic Domain)"/>
    <property type="match status" value="1"/>
</dbReference>